<evidence type="ECO:0000313" key="1">
    <source>
        <dbReference type="EMBL" id="GFX89321.1"/>
    </source>
</evidence>
<name>A0A8X6R6J7_TRICX</name>
<sequence>MVSNSALTTHVKSRLRICRVIFNVDIVAIVQPLRLGGTVNSRRATSPLVRLVKGEEKWEAPQGVVKCMVLKVTDKDSGKNSVPYRDEFRGP</sequence>
<evidence type="ECO:0000313" key="2">
    <source>
        <dbReference type="Proteomes" id="UP000887159"/>
    </source>
</evidence>
<comment type="caution">
    <text evidence="1">The sequence shown here is derived from an EMBL/GenBank/DDBJ whole genome shotgun (WGS) entry which is preliminary data.</text>
</comment>
<gene>
    <name evidence="1" type="ORF">TNCV_1340201</name>
</gene>
<accession>A0A8X6R6J7</accession>
<reference evidence="1" key="1">
    <citation type="submission" date="2020-08" db="EMBL/GenBank/DDBJ databases">
        <title>Multicomponent nature underlies the extraordinary mechanical properties of spider dragline silk.</title>
        <authorList>
            <person name="Kono N."/>
            <person name="Nakamura H."/>
            <person name="Mori M."/>
            <person name="Yoshida Y."/>
            <person name="Ohtoshi R."/>
            <person name="Malay A.D."/>
            <person name="Moran D.A.P."/>
            <person name="Tomita M."/>
            <person name="Numata K."/>
            <person name="Arakawa K."/>
        </authorList>
    </citation>
    <scope>NUCLEOTIDE SEQUENCE</scope>
</reference>
<dbReference type="EMBL" id="BMAU01021069">
    <property type="protein sequence ID" value="GFX89321.1"/>
    <property type="molecule type" value="Genomic_DNA"/>
</dbReference>
<protein>
    <submittedName>
        <fullName evidence="1">Uncharacterized protein</fullName>
    </submittedName>
</protein>
<dbReference type="Proteomes" id="UP000887159">
    <property type="component" value="Unassembled WGS sequence"/>
</dbReference>
<keyword evidence="2" id="KW-1185">Reference proteome</keyword>
<dbReference type="AlphaFoldDB" id="A0A8X6R6J7"/>
<organism evidence="1 2">
    <name type="scientific">Trichonephila clavipes</name>
    <name type="common">Golden silk orbweaver</name>
    <name type="synonym">Nephila clavipes</name>
    <dbReference type="NCBI Taxonomy" id="2585209"/>
    <lineage>
        <taxon>Eukaryota</taxon>
        <taxon>Metazoa</taxon>
        <taxon>Ecdysozoa</taxon>
        <taxon>Arthropoda</taxon>
        <taxon>Chelicerata</taxon>
        <taxon>Arachnida</taxon>
        <taxon>Araneae</taxon>
        <taxon>Araneomorphae</taxon>
        <taxon>Entelegynae</taxon>
        <taxon>Araneoidea</taxon>
        <taxon>Nephilidae</taxon>
        <taxon>Trichonephila</taxon>
    </lineage>
</organism>
<proteinExistence type="predicted"/>